<dbReference type="Gene3D" id="3.40.30.10">
    <property type="entry name" value="Glutaredoxin"/>
    <property type="match status" value="1"/>
</dbReference>
<organism evidence="3 4">
    <name type="scientific">Pseudorhodoferax aquiterrae</name>
    <dbReference type="NCBI Taxonomy" id="747304"/>
    <lineage>
        <taxon>Bacteria</taxon>
        <taxon>Pseudomonadati</taxon>
        <taxon>Pseudomonadota</taxon>
        <taxon>Betaproteobacteria</taxon>
        <taxon>Burkholderiales</taxon>
        <taxon>Comamonadaceae</taxon>
    </lineage>
</organism>
<comment type="caution">
    <text evidence="3">The sequence shown here is derived from an EMBL/GenBank/DDBJ whole genome shotgun (WGS) entry which is preliminary data.</text>
</comment>
<feature type="domain" description="DSBA-like thioredoxin" evidence="2">
    <location>
        <begin position="4"/>
        <end position="197"/>
    </location>
</feature>
<dbReference type="InterPro" id="IPR014440">
    <property type="entry name" value="HCCAis_GSTk"/>
</dbReference>
<comment type="similarity">
    <text evidence="1">Belongs to the GST superfamily. NadH family.</text>
</comment>
<name>A0ABQ3FUV1_9BURK</name>
<dbReference type="Pfam" id="PF01323">
    <property type="entry name" value="DSBA"/>
    <property type="match status" value="1"/>
</dbReference>
<dbReference type="PANTHER" id="PTHR42943:SF2">
    <property type="entry name" value="GLUTATHIONE S-TRANSFERASE KAPPA 1"/>
    <property type="match status" value="1"/>
</dbReference>
<keyword evidence="4" id="KW-1185">Reference proteome</keyword>
<dbReference type="InterPro" id="IPR044087">
    <property type="entry name" value="NahD-like"/>
</dbReference>
<dbReference type="PANTHER" id="PTHR42943">
    <property type="entry name" value="GLUTATHIONE S-TRANSFERASE KAPPA"/>
    <property type="match status" value="1"/>
</dbReference>
<comment type="catalytic activity">
    <reaction evidence="1">
        <text>2-hydroxychromene-2-carboxylate = (3E)-4-(2-hydroxyphenyl)-2-oxobut-3-enoate</text>
        <dbReference type="Rhea" id="RHEA:27401"/>
        <dbReference type="ChEBI" id="CHEBI:59350"/>
        <dbReference type="ChEBI" id="CHEBI:59353"/>
        <dbReference type="EC" id="5.99.1.4"/>
    </reaction>
</comment>
<dbReference type="Proteomes" id="UP000626210">
    <property type="component" value="Unassembled WGS sequence"/>
</dbReference>
<protein>
    <recommendedName>
        <fullName evidence="1">2-hydroxychromene-2-carboxylate isomerase</fullName>
        <ecNumber evidence="1">5.99.1.4</ecNumber>
    </recommendedName>
</protein>
<dbReference type="PIRSF" id="PIRSF006386">
    <property type="entry name" value="HCCAis_GSTk"/>
    <property type="match status" value="1"/>
</dbReference>
<evidence type="ECO:0000313" key="4">
    <source>
        <dbReference type="Proteomes" id="UP000626210"/>
    </source>
</evidence>
<dbReference type="InterPro" id="IPR001853">
    <property type="entry name" value="DSBA-like_thioredoxin_dom"/>
</dbReference>
<dbReference type="EC" id="5.99.1.4" evidence="1"/>
<dbReference type="CDD" id="cd03022">
    <property type="entry name" value="DsbA_HCCA_Iso"/>
    <property type="match status" value="1"/>
</dbReference>
<dbReference type="GO" id="GO:0016853">
    <property type="term" value="F:isomerase activity"/>
    <property type="evidence" value="ECO:0007669"/>
    <property type="project" value="UniProtKB-KW"/>
</dbReference>
<proteinExistence type="inferred from homology"/>
<dbReference type="SUPFAM" id="SSF52833">
    <property type="entry name" value="Thioredoxin-like"/>
    <property type="match status" value="1"/>
</dbReference>
<evidence type="ECO:0000256" key="1">
    <source>
        <dbReference type="PIRNR" id="PIRNR006386"/>
    </source>
</evidence>
<evidence type="ECO:0000259" key="2">
    <source>
        <dbReference type="Pfam" id="PF01323"/>
    </source>
</evidence>
<dbReference type="RefSeq" id="WP_189685227.1">
    <property type="nucleotide sequence ID" value="NZ_BMYK01000001.1"/>
</dbReference>
<gene>
    <name evidence="3" type="ORF">GCM10007320_02650</name>
</gene>
<evidence type="ECO:0000313" key="3">
    <source>
        <dbReference type="EMBL" id="GHC69323.1"/>
    </source>
</evidence>
<dbReference type="InterPro" id="IPR036249">
    <property type="entry name" value="Thioredoxin-like_sf"/>
</dbReference>
<reference evidence="4" key="1">
    <citation type="journal article" date="2019" name="Int. J. Syst. Evol. Microbiol.">
        <title>The Global Catalogue of Microorganisms (GCM) 10K type strain sequencing project: providing services to taxonomists for standard genome sequencing and annotation.</title>
        <authorList>
            <consortium name="The Broad Institute Genomics Platform"/>
            <consortium name="The Broad Institute Genome Sequencing Center for Infectious Disease"/>
            <person name="Wu L."/>
            <person name="Ma J."/>
        </authorList>
    </citation>
    <scope>NUCLEOTIDE SEQUENCE [LARGE SCALE GENOMIC DNA]</scope>
    <source>
        <strain evidence="4">KCTC 23314</strain>
    </source>
</reference>
<keyword evidence="1 3" id="KW-0413">Isomerase</keyword>
<accession>A0ABQ3FUV1</accession>
<dbReference type="EMBL" id="BMYK01000001">
    <property type="protein sequence ID" value="GHC69323.1"/>
    <property type="molecule type" value="Genomic_DNA"/>
</dbReference>
<sequence length="201" mass="22268">MPDIEFFFDISSPWTYLAFTNVQPMAAELGAVIRWRPFMVGGVFNTVNPTVYESRRTPVPAKQAYLGKSLADWARWTGVQVKFPPTVFPVNSVKLMRGCLVLDESGQLPAFAKAGFEAYWRDDLDIAQDAVVREVCQRAGADADALLAAIGAQHIKDQLRANTEELIARGGFGTPTIFLGDDMYFGNDHLPLVRAALERAR</sequence>
<dbReference type="InterPro" id="IPR051924">
    <property type="entry name" value="GST_Kappa/NadH"/>
</dbReference>